<comment type="caution">
    <text evidence="1">The sequence shown here is derived from an EMBL/GenBank/DDBJ whole genome shotgun (WGS) entry which is preliminary data.</text>
</comment>
<dbReference type="Proteomes" id="UP000762676">
    <property type="component" value="Unassembled WGS sequence"/>
</dbReference>
<dbReference type="EMBL" id="BMAT01006126">
    <property type="protein sequence ID" value="GFS06787.1"/>
    <property type="molecule type" value="Genomic_DNA"/>
</dbReference>
<evidence type="ECO:0000313" key="1">
    <source>
        <dbReference type="EMBL" id="GFS06787.1"/>
    </source>
</evidence>
<evidence type="ECO:0000313" key="2">
    <source>
        <dbReference type="Proteomes" id="UP000762676"/>
    </source>
</evidence>
<name>A0AAV4IB72_9GAST</name>
<proteinExistence type="predicted"/>
<protein>
    <submittedName>
        <fullName evidence="1">Uncharacterized protein</fullName>
    </submittedName>
</protein>
<organism evidence="1 2">
    <name type="scientific">Elysia marginata</name>
    <dbReference type="NCBI Taxonomy" id="1093978"/>
    <lineage>
        <taxon>Eukaryota</taxon>
        <taxon>Metazoa</taxon>
        <taxon>Spiralia</taxon>
        <taxon>Lophotrochozoa</taxon>
        <taxon>Mollusca</taxon>
        <taxon>Gastropoda</taxon>
        <taxon>Heterobranchia</taxon>
        <taxon>Euthyneura</taxon>
        <taxon>Panpulmonata</taxon>
        <taxon>Sacoglossa</taxon>
        <taxon>Placobranchoidea</taxon>
        <taxon>Plakobranchidae</taxon>
        <taxon>Elysia</taxon>
    </lineage>
</organism>
<reference evidence="1 2" key="1">
    <citation type="journal article" date="2021" name="Elife">
        <title>Chloroplast acquisition without the gene transfer in kleptoplastic sea slugs, Plakobranchus ocellatus.</title>
        <authorList>
            <person name="Maeda T."/>
            <person name="Takahashi S."/>
            <person name="Yoshida T."/>
            <person name="Shimamura S."/>
            <person name="Takaki Y."/>
            <person name="Nagai Y."/>
            <person name="Toyoda A."/>
            <person name="Suzuki Y."/>
            <person name="Arimoto A."/>
            <person name="Ishii H."/>
            <person name="Satoh N."/>
            <person name="Nishiyama T."/>
            <person name="Hasebe M."/>
            <person name="Maruyama T."/>
            <person name="Minagawa J."/>
            <person name="Obokata J."/>
            <person name="Shigenobu S."/>
        </authorList>
    </citation>
    <scope>NUCLEOTIDE SEQUENCE [LARGE SCALE GENOMIC DNA]</scope>
</reference>
<accession>A0AAV4IB72</accession>
<sequence>MKTAETEYIFLELWLKGTAALTYVMTPKTKGAAMNGWRTNAPPPQCGIRCQCHKSDTLRGDNLATLRSPMTDSGTMNAALSHWLRTRPEGAMRVRF</sequence>
<keyword evidence="2" id="KW-1185">Reference proteome</keyword>
<gene>
    <name evidence="1" type="ORF">ElyMa_002973200</name>
</gene>
<dbReference type="AlphaFoldDB" id="A0AAV4IB72"/>